<evidence type="ECO:0000313" key="6">
    <source>
        <dbReference type="EMBL" id="MCY1137996.1"/>
    </source>
</evidence>
<dbReference type="InterPro" id="IPR036388">
    <property type="entry name" value="WH-like_DNA-bd_sf"/>
</dbReference>
<accession>A0ABT4AUT0</accession>
<evidence type="ECO:0000256" key="1">
    <source>
        <dbReference type="ARBA" id="ARBA00010641"/>
    </source>
</evidence>
<name>A0ABT4AUT0_9ACTN</name>
<proteinExistence type="inferred from homology"/>
<reference evidence="6" key="1">
    <citation type="submission" date="2022-11" db="EMBL/GenBank/DDBJ databases">
        <authorList>
            <person name="Somphong A."/>
            <person name="Phongsopitanun W."/>
        </authorList>
    </citation>
    <scope>NUCLEOTIDE SEQUENCE</scope>
    <source>
        <strain evidence="6">Pm04-4</strain>
    </source>
</reference>
<dbReference type="EMBL" id="JAPNTZ010000003">
    <property type="protein sequence ID" value="MCY1137996.1"/>
    <property type="molecule type" value="Genomic_DNA"/>
</dbReference>
<dbReference type="Proteomes" id="UP001151002">
    <property type="component" value="Unassembled WGS sequence"/>
</dbReference>
<dbReference type="RefSeq" id="WP_267561966.1">
    <property type="nucleotide sequence ID" value="NZ_JAPNTZ010000003.1"/>
</dbReference>
<evidence type="ECO:0000256" key="2">
    <source>
        <dbReference type="ARBA" id="ARBA00023015"/>
    </source>
</evidence>
<evidence type="ECO:0000256" key="3">
    <source>
        <dbReference type="ARBA" id="ARBA00023082"/>
    </source>
</evidence>
<dbReference type="InterPro" id="IPR013324">
    <property type="entry name" value="RNA_pol_sigma_r3/r4-like"/>
</dbReference>
<keyword evidence="3" id="KW-0731">Sigma factor</keyword>
<organism evidence="6 7">
    <name type="scientific">Paractinoplanes pyxinae</name>
    <dbReference type="NCBI Taxonomy" id="2997416"/>
    <lineage>
        <taxon>Bacteria</taxon>
        <taxon>Bacillati</taxon>
        <taxon>Actinomycetota</taxon>
        <taxon>Actinomycetes</taxon>
        <taxon>Micromonosporales</taxon>
        <taxon>Micromonosporaceae</taxon>
        <taxon>Paractinoplanes</taxon>
    </lineage>
</organism>
<keyword evidence="2" id="KW-0805">Transcription regulation</keyword>
<comment type="similarity">
    <text evidence="1">Belongs to the sigma-70 factor family. ECF subfamily.</text>
</comment>
<protein>
    <recommendedName>
        <fullName evidence="5">RNA polymerase sigma factor 70 region 4 type 2 domain-containing protein</fullName>
    </recommendedName>
</protein>
<comment type="caution">
    <text evidence="6">The sequence shown here is derived from an EMBL/GenBank/DDBJ whole genome shotgun (WGS) entry which is preliminary data.</text>
</comment>
<gene>
    <name evidence="6" type="ORF">OWR29_08305</name>
</gene>
<dbReference type="Pfam" id="PF08281">
    <property type="entry name" value="Sigma70_r4_2"/>
    <property type="match status" value="1"/>
</dbReference>
<keyword evidence="4" id="KW-0804">Transcription</keyword>
<keyword evidence="7" id="KW-1185">Reference proteome</keyword>
<sequence length="93" mass="10443">MSDDRSELAVLYERDYARLVRFAALSSGAYVMRSVINGCWGLPQRQREVMFLRYYLDQSEEGIARAMGISRGAVKTHAARAAGNLRSLLEGDQ</sequence>
<evidence type="ECO:0000256" key="4">
    <source>
        <dbReference type="ARBA" id="ARBA00023163"/>
    </source>
</evidence>
<feature type="domain" description="RNA polymerase sigma factor 70 region 4 type 2" evidence="5">
    <location>
        <begin position="42"/>
        <end position="81"/>
    </location>
</feature>
<evidence type="ECO:0000313" key="7">
    <source>
        <dbReference type="Proteomes" id="UP001151002"/>
    </source>
</evidence>
<dbReference type="InterPro" id="IPR013249">
    <property type="entry name" value="RNA_pol_sigma70_r4_t2"/>
</dbReference>
<evidence type="ECO:0000259" key="5">
    <source>
        <dbReference type="Pfam" id="PF08281"/>
    </source>
</evidence>
<dbReference type="Gene3D" id="1.10.10.10">
    <property type="entry name" value="Winged helix-like DNA-binding domain superfamily/Winged helix DNA-binding domain"/>
    <property type="match status" value="1"/>
</dbReference>
<dbReference type="SUPFAM" id="SSF88659">
    <property type="entry name" value="Sigma3 and sigma4 domains of RNA polymerase sigma factors"/>
    <property type="match status" value="1"/>
</dbReference>